<dbReference type="InterPro" id="IPR021251">
    <property type="entry name" value="DUF2793"/>
</dbReference>
<evidence type="ECO:0000313" key="1">
    <source>
        <dbReference type="EMBL" id="GHH22055.1"/>
    </source>
</evidence>
<accession>A0ABQ3LPZ5</accession>
<reference evidence="2" key="1">
    <citation type="journal article" date="2019" name="Int. J. Syst. Evol. Microbiol.">
        <title>The Global Catalogue of Microorganisms (GCM) 10K type strain sequencing project: providing services to taxonomists for standard genome sequencing and annotation.</title>
        <authorList>
            <consortium name="The Broad Institute Genomics Platform"/>
            <consortium name="The Broad Institute Genome Sequencing Center for Infectious Disease"/>
            <person name="Wu L."/>
            <person name="Ma J."/>
        </authorList>
    </citation>
    <scope>NUCLEOTIDE SEQUENCE [LARGE SCALE GENOMIC DNA]</scope>
    <source>
        <strain evidence="2">CGMCC 1.8957</strain>
    </source>
</reference>
<organism evidence="1 2">
    <name type="scientific">Sphingomonas glacialis</name>
    <dbReference type="NCBI Taxonomy" id="658225"/>
    <lineage>
        <taxon>Bacteria</taxon>
        <taxon>Pseudomonadati</taxon>
        <taxon>Pseudomonadota</taxon>
        <taxon>Alphaproteobacteria</taxon>
        <taxon>Sphingomonadales</taxon>
        <taxon>Sphingomonadaceae</taxon>
        <taxon>Sphingomonas</taxon>
    </lineage>
</organism>
<sequence length="168" mass="17385">MSDETSTRLGLPLLQPGQAQKELSHNEALTLLDMAVQASVEAVGLDTPPEAPLPGACWIVGVTPRGVWRGQAQALAGWTAGGWRFVAPQPGMLVWSKADRTDARFDGSRWTVGTLAASHLILGGFAMLGPPRPAIAAPANGSTIDAEARATITTILAALQTLGLIAAA</sequence>
<proteinExistence type="predicted"/>
<dbReference type="RefSeq" id="WP_189677039.1">
    <property type="nucleotide sequence ID" value="NZ_BNAQ01000005.1"/>
</dbReference>
<dbReference type="Proteomes" id="UP000652430">
    <property type="component" value="Unassembled WGS sequence"/>
</dbReference>
<evidence type="ECO:0000313" key="2">
    <source>
        <dbReference type="Proteomes" id="UP000652430"/>
    </source>
</evidence>
<gene>
    <name evidence="1" type="ORF">GCM10008023_31680</name>
</gene>
<evidence type="ECO:0008006" key="3">
    <source>
        <dbReference type="Google" id="ProtNLM"/>
    </source>
</evidence>
<keyword evidence="2" id="KW-1185">Reference proteome</keyword>
<protein>
    <recommendedName>
        <fullName evidence="3">DUF2793 domain-containing protein</fullName>
    </recommendedName>
</protein>
<name>A0ABQ3LPZ5_9SPHN</name>
<dbReference type="EMBL" id="BNAQ01000005">
    <property type="protein sequence ID" value="GHH22055.1"/>
    <property type="molecule type" value="Genomic_DNA"/>
</dbReference>
<comment type="caution">
    <text evidence="1">The sequence shown here is derived from an EMBL/GenBank/DDBJ whole genome shotgun (WGS) entry which is preliminary data.</text>
</comment>
<dbReference type="Pfam" id="PF10983">
    <property type="entry name" value="DUF2793"/>
    <property type="match status" value="1"/>
</dbReference>